<sequence>MTSLSRSPVVDSTWHKRHQSTVARRSFLSSVLIVVILFLIYLDINFSTVARFFEIDHWLWRACELGAGLLLVIKILLNVLSLIYFVWTYMFGGPVDLTERQRKLLGVKENEHGFRTPPPQQQKSLQSSPDSSLIFSTNQGSFSSGEGSPHSMMRPLSPGFISPVSASPTQYHSVYSPSMSPFSGSFGHSFDMHRSLNSSAPSPGYDQGDSSFRSRRSFSTPRSASTSPYDRIKDRNTLHSFLQEQEEKELRSKQASQETLNMTSSSFWSYGTSALDLTHTLRKYAYQLASHLPQSAAKTSAADQALMSGVDEVWSKYGVTEDDLYKWTEKLRKWLSATIVSRLSKKITDVNKRLHRIGCDDMQVGEVGVSTLKQLALTKGPMVPALNSLVSYLECFANQEYLVHRIKDLSTGSMSEFTWNKGGNYGKPWAEHLITDASLVMQLLCSYLDSRLPAQPRCMDGKVFSSEHFVKTPDKPDLHRKDNLLIYQTSINPPHFQVVIGTQTYNLPKGRNNMFQAMLLFFYHIRTKEQGMLGRINLGLSGLNILWIFD</sequence>
<reference evidence="3 4" key="1">
    <citation type="submission" date="2024-02" db="EMBL/GenBank/DDBJ databases">
        <title>Chromosome-scale genome assembly of the rough periwinkle Littorina saxatilis.</title>
        <authorList>
            <person name="De Jode A."/>
            <person name="Faria R."/>
            <person name="Formenti G."/>
            <person name="Sims Y."/>
            <person name="Smith T.P."/>
            <person name="Tracey A."/>
            <person name="Wood J.M.D."/>
            <person name="Zagrodzka Z.B."/>
            <person name="Johannesson K."/>
            <person name="Butlin R.K."/>
            <person name="Leder E.H."/>
        </authorList>
    </citation>
    <scope>NUCLEOTIDE SEQUENCE [LARGE SCALE GENOMIC DNA]</scope>
    <source>
        <strain evidence="3">Snail1</strain>
        <tissue evidence="3">Muscle</tissue>
    </source>
</reference>
<feature type="compositionally biased region" description="Low complexity" evidence="1">
    <location>
        <begin position="121"/>
        <end position="132"/>
    </location>
</feature>
<keyword evidence="2" id="KW-1133">Transmembrane helix</keyword>
<feature type="region of interest" description="Disordered" evidence="1">
    <location>
        <begin position="194"/>
        <end position="236"/>
    </location>
</feature>
<dbReference type="Pfam" id="PF09786">
    <property type="entry name" value="CytochromB561_N"/>
    <property type="match status" value="1"/>
</dbReference>
<dbReference type="GO" id="GO:0016020">
    <property type="term" value="C:membrane"/>
    <property type="evidence" value="ECO:0007669"/>
    <property type="project" value="TreeGrafter"/>
</dbReference>
<evidence type="ECO:0000313" key="4">
    <source>
        <dbReference type="Proteomes" id="UP001374579"/>
    </source>
</evidence>
<protein>
    <recommendedName>
        <fullName evidence="5">Transmembrane protein 209</fullName>
    </recommendedName>
</protein>
<evidence type="ECO:0000256" key="1">
    <source>
        <dbReference type="SAM" id="MobiDB-lite"/>
    </source>
</evidence>
<keyword evidence="2" id="KW-0472">Membrane</keyword>
<evidence type="ECO:0000256" key="2">
    <source>
        <dbReference type="SAM" id="Phobius"/>
    </source>
</evidence>
<organism evidence="3 4">
    <name type="scientific">Littorina saxatilis</name>
    <dbReference type="NCBI Taxonomy" id="31220"/>
    <lineage>
        <taxon>Eukaryota</taxon>
        <taxon>Metazoa</taxon>
        <taxon>Spiralia</taxon>
        <taxon>Lophotrochozoa</taxon>
        <taxon>Mollusca</taxon>
        <taxon>Gastropoda</taxon>
        <taxon>Caenogastropoda</taxon>
        <taxon>Littorinimorpha</taxon>
        <taxon>Littorinoidea</taxon>
        <taxon>Littorinidae</taxon>
        <taxon>Littorina</taxon>
    </lineage>
</organism>
<dbReference type="AlphaFoldDB" id="A0AAN9BAP3"/>
<keyword evidence="2" id="KW-0812">Transmembrane</keyword>
<dbReference type="PANTHER" id="PTHR21780:SF0">
    <property type="entry name" value="TRANSMEMBRANE PROTEIN 209"/>
    <property type="match status" value="1"/>
</dbReference>
<feature type="transmembrane region" description="Helical" evidence="2">
    <location>
        <begin position="65"/>
        <end position="87"/>
    </location>
</feature>
<dbReference type="EMBL" id="JBAMIC010000010">
    <property type="protein sequence ID" value="KAK7101684.1"/>
    <property type="molecule type" value="Genomic_DNA"/>
</dbReference>
<keyword evidence="4" id="KW-1185">Reference proteome</keyword>
<feature type="compositionally biased region" description="Low complexity" evidence="1">
    <location>
        <begin position="217"/>
        <end position="228"/>
    </location>
</feature>
<proteinExistence type="predicted"/>
<gene>
    <name evidence="3" type="ORF">V1264_020024</name>
</gene>
<comment type="caution">
    <text evidence="3">The sequence shown here is derived from an EMBL/GenBank/DDBJ whole genome shotgun (WGS) entry which is preliminary data.</text>
</comment>
<name>A0AAN9BAP3_9CAEN</name>
<dbReference type="PANTHER" id="PTHR21780">
    <property type="entry name" value="TRANSMEMBRANE PROTEIN 209"/>
    <property type="match status" value="1"/>
</dbReference>
<feature type="region of interest" description="Disordered" evidence="1">
    <location>
        <begin position="111"/>
        <end position="132"/>
    </location>
</feature>
<dbReference type="InterPro" id="IPR019176">
    <property type="entry name" value="Cytochrome_B561-rel"/>
</dbReference>
<evidence type="ECO:0000313" key="3">
    <source>
        <dbReference type="EMBL" id="KAK7101684.1"/>
    </source>
</evidence>
<accession>A0AAN9BAP3</accession>
<dbReference type="Proteomes" id="UP001374579">
    <property type="component" value="Unassembled WGS sequence"/>
</dbReference>
<evidence type="ECO:0008006" key="5">
    <source>
        <dbReference type="Google" id="ProtNLM"/>
    </source>
</evidence>
<feature type="transmembrane region" description="Helical" evidence="2">
    <location>
        <begin position="26"/>
        <end position="44"/>
    </location>
</feature>